<protein>
    <submittedName>
        <fullName evidence="2">Uncharacterized protein</fullName>
    </submittedName>
</protein>
<gene>
    <name evidence="2" type="ORF">EGI31_22550</name>
</gene>
<dbReference type="Proteomes" id="UP001204144">
    <property type="component" value="Unassembled WGS sequence"/>
</dbReference>
<evidence type="ECO:0000256" key="1">
    <source>
        <dbReference type="SAM" id="Phobius"/>
    </source>
</evidence>
<proteinExistence type="predicted"/>
<evidence type="ECO:0000313" key="3">
    <source>
        <dbReference type="Proteomes" id="UP001204144"/>
    </source>
</evidence>
<keyword evidence="3" id="KW-1185">Reference proteome</keyword>
<keyword evidence="1" id="KW-0812">Transmembrane</keyword>
<dbReference type="EMBL" id="RJUF01000191">
    <property type="protein sequence ID" value="MCP9765725.1"/>
    <property type="molecule type" value="Genomic_DNA"/>
</dbReference>
<dbReference type="AlphaFoldDB" id="A0AAE3H7Q2"/>
<reference evidence="2 3" key="1">
    <citation type="submission" date="2018-11" db="EMBL/GenBank/DDBJ databases">
        <title>Novel bacteria species description.</title>
        <authorList>
            <person name="Han J.-H."/>
        </authorList>
    </citation>
    <scope>NUCLEOTIDE SEQUENCE [LARGE SCALE GENOMIC DNA]</scope>
    <source>
        <strain evidence="2 3">KCTC23259</strain>
    </source>
</reference>
<evidence type="ECO:0000313" key="2">
    <source>
        <dbReference type="EMBL" id="MCP9765725.1"/>
    </source>
</evidence>
<comment type="caution">
    <text evidence="2">The sequence shown here is derived from an EMBL/GenBank/DDBJ whole genome shotgun (WGS) entry which is preliminary data.</text>
</comment>
<name>A0AAE3H7Q2_9BACT</name>
<feature type="transmembrane region" description="Helical" evidence="1">
    <location>
        <begin position="66"/>
        <end position="85"/>
    </location>
</feature>
<accession>A0AAE3H7Q2</accession>
<organism evidence="2 3">
    <name type="scientific">Lacihabitans soyangensis</name>
    <dbReference type="NCBI Taxonomy" id="869394"/>
    <lineage>
        <taxon>Bacteria</taxon>
        <taxon>Pseudomonadati</taxon>
        <taxon>Bacteroidota</taxon>
        <taxon>Cytophagia</taxon>
        <taxon>Cytophagales</taxon>
        <taxon>Leadbetterellaceae</taxon>
        <taxon>Lacihabitans</taxon>
    </lineage>
</organism>
<feature type="transmembrane region" description="Helical" evidence="1">
    <location>
        <begin position="6"/>
        <end position="23"/>
    </location>
</feature>
<feature type="transmembrane region" description="Helical" evidence="1">
    <location>
        <begin position="35"/>
        <end position="60"/>
    </location>
</feature>
<sequence>MKKYKFVIPILMFNIFLLFSLIYSSLNDDVNNDGLGVFIVLNFILIFFFNLYGIFLIYVFKRTSNIFSYILYLVLIFCPIILVFYPEILIKILI</sequence>
<keyword evidence="1" id="KW-0472">Membrane</keyword>
<keyword evidence="1" id="KW-1133">Transmembrane helix</keyword>